<protein>
    <recommendedName>
        <fullName evidence="3">EthD domain-containing protein</fullName>
    </recommendedName>
</protein>
<keyword evidence="2" id="KW-1185">Reference proteome</keyword>
<comment type="caution">
    <text evidence="1">The sequence shown here is derived from an EMBL/GenBank/DDBJ whole genome shotgun (WGS) entry which is preliminary data.</text>
</comment>
<accession>A0A9X1KW80</accession>
<gene>
    <name evidence="1" type="ORF">LDX50_12120</name>
</gene>
<dbReference type="SUPFAM" id="SSF54909">
    <property type="entry name" value="Dimeric alpha+beta barrel"/>
    <property type="match status" value="1"/>
</dbReference>
<reference evidence="1" key="1">
    <citation type="submission" date="2021-09" db="EMBL/GenBank/DDBJ databases">
        <title>Fulvivirga sp. isolated from coastal sediment.</title>
        <authorList>
            <person name="Yu H."/>
        </authorList>
    </citation>
    <scope>NUCLEOTIDE SEQUENCE</scope>
    <source>
        <strain evidence="1">1062</strain>
    </source>
</reference>
<sequence length="223" mass="25715">MKKTIYIIRGIKGENYPDFKGRILNLTKKTASEYNPAKLHVVLTEVAPPMVSVIPFKRKKIGVISVKSESETEYSIITGETGFCGMYHVEEALPVAYEKTWPDGEITPGICLLTLFNQKKGIDYNQFIDRWHNSHTPLSLKIHPLWHYNRNVVRDSKPVSTETWDGIVEEHVTSRSKLLNPFSFFGNPAVIIQRMMAVYKDTKTFIDYPSMEPYLTREYHIKS</sequence>
<proteinExistence type="predicted"/>
<evidence type="ECO:0008006" key="3">
    <source>
        <dbReference type="Google" id="ProtNLM"/>
    </source>
</evidence>
<dbReference type="AlphaFoldDB" id="A0A9X1KW80"/>
<evidence type="ECO:0000313" key="1">
    <source>
        <dbReference type="EMBL" id="MCA6075618.1"/>
    </source>
</evidence>
<name>A0A9X1KW80_9BACT</name>
<dbReference type="InterPro" id="IPR011008">
    <property type="entry name" value="Dimeric_a/b-barrel"/>
</dbReference>
<dbReference type="RefSeq" id="WP_225698715.1">
    <property type="nucleotide sequence ID" value="NZ_JAIXNE010000002.1"/>
</dbReference>
<evidence type="ECO:0000313" key="2">
    <source>
        <dbReference type="Proteomes" id="UP001139409"/>
    </source>
</evidence>
<dbReference type="Gene3D" id="3.30.70.100">
    <property type="match status" value="1"/>
</dbReference>
<dbReference type="Proteomes" id="UP001139409">
    <property type="component" value="Unassembled WGS sequence"/>
</dbReference>
<organism evidence="1 2">
    <name type="scientific">Fulvivirga sedimenti</name>
    <dbReference type="NCBI Taxonomy" id="2879465"/>
    <lineage>
        <taxon>Bacteria</taxon>
        <taxon>Pseudomonadati</taxon>
        <taxon>Bacteroidota</taxon>
        <taxon>Cytophagia</taxon>
        <taxon>Cytophagales</taxon>
        <taxon>Fulvivirgaceae</taxon>
        <taxon>Fulvivirga</taxon>
    </lineage>
</organism>
<dbReference type="EMBL" id="JAIXNE010000002">
    <property type="protein sequence ID" value="MCA6075618.1"/>
    <property type="molecule type" value="Genomic_DNA"/>
</dbReference>